<evidence type="ECO:0000313" key="4">
    <source>
        <dbReference type="EMBL" id="CCE84346.1"/>
    </source>
</evidence>
<dbReference type="PANTHER" id="PTHR15139:SF0">
    <property type="entry name" value="TUBULIN-SPECIFIC CHAPERONE C"/>
    <property type="match status" value="1"/>
</dbReference>
<dbReference type="Pfam" id="PF07986">
    <property type="entry name" value="TBCC"/>
    <property type="match status" value="1"/>
</dbReference>
<dbReference type="Proteomes" id="UP000005222">
    <property type="component" value="Chromosome K"/>
</dbReference>
<feature type="region of interest" description="Disordered" evidence="1">
    <location>
        <begin position="84"/>
        <end position="130"/>
    </location>
</feature>
<organism evidence="4 5">
    <name type="scientific">Pichia sorbitophila (strain ATCC MYA-4447 / BCRC 22081 / CBS 7064 / NBRC 10061 / NRRL Y-12695)</name>
    <name type="common">Hybrid yeast</name>
    <dbReference type="NCBI Taxonomy" id="559304"/>
    <lineage>
        <taxon>Eukaryota</taxon>
        <taxon>Fungi</taxon>
        <taxon>Dikarya</taxon>
        <taxon>Ascomycota</taxon>
        <taxon>Saccharomycotina</taxon>
        <taxon>Pichiomycetes</taxon>
        <taxon>Debaryomycetaceae</taxon>
        <taxon>Millerozyma</taxon>
    </lineage>
</organism>
<evidence type="ECO:0000313" key="5">
    <source>
        <dbReference type="Proteomes" id="UP000005222"/>
    </source>
</evidence>
<dbReference type="EMBL" id="FO082048">
    <property type="protein sequence ID" value="CCE84346.1"/>
    <property type="molecule type" value="Genomic_DNA"/>
</dbReference>
<dbReference type="InParanoid" id="G8Y6W6"/>
<gene>
    <name evidence="4" type="primary">Piso0_003890</name>
    <name evidence="3" type="ORF">GNLVRS01_PISO0K04828g</name>
    <name evidence="4" type="ORF">GNLVRS01_PISO0L04829g</name>
</gene>
<sequence length="293" mass="32087">MDHYATRIQNIRHDILETTTKAGLDDIKRETEALERALAEHVSDSKSVGYERRRINEDMALLYRLIGAKYSTFAEQRFHFSGKPVPRALSQTDPDHHHGSTTSQSARGNSRRPGQAAKAPDRSPAPSAVSGLCRKKATLHPTAPHTEIAAVEDSVVVFGSPSSSIHGHNIRHSVLIAQCHGPVFLHDVCDAVIEVKCHQLRCRGLKRTTIRAQVSSGVVVIEECSQLRIATPPSSDAGVDTGVDTSVHVDDFSWPTRDSPSPHFAYINHTQFPSLDWARSAADGPIAYPSPFP</sequence>
<dbReference type="OrthoDB" id="194775at2759"/>
<reference evidence="4" key="1">
    <citation type="submission" date="2011-10" db="EMBL/GenBank/DDBJ databases">
        <authorList>
            <person name="Genoscope - CEA"/>
        </authorList>
    </citation>
    <scope>NUCLEOTIDE SEQUENCE</scope>
</reference>
<dbReference type="InterPro" id="IPR016098">
    <property type="entry name" value="CAP/MinC_C"/>
</dbReference>
<dbReference type="HOGENOM" id="CLU_086432_0_0_1"/>
<dbReference type="STRING" id="559304.G8Y6W6"/>
<name>G8Y6W6_PICSO</name>
<dbReference type="Gene3D" id="2.160.20.70">
    <property type="match status" value="1"/>
</dbReference>
<dbReference type="EMBL" id="FO082049">
    <property type="protein sequence ID" value="CCE83315.1"/>
    <property type="molecule type" value="Genomic_DNA"/>
</dbReference>
<proteinExistence type="predicted"/>
<dbReference type="Proteomes" id="UP000005222">
    <property type="component" value="Chromosome L"/>
</dbReference>
<dbReference type="GO" id="GO:0007023">
    <property type="term" value="P:post-chaperonin tubulin folding pathway"/>
    <property type="evidence" value="ECO:0007669"/>
    <property type="project" value="InterPro"/>
</dbReference>
<dbReference type="AlphaFoldDB" id="G8Y6W6"/>
<feature type="domain" description="Tubulin binding cofactor C-like" evidence="2">
    <location>
        <begin position="147"/>
        <end position="231"/>
    </location>
</feature>
<evidence type="ECO:0000313" key="3">
    <source>
        <dbReference type="EMBL" id="CCE83315.1"/>
    </source>
</evidence>
<dbReference type="InterPro" id="IPR027684">
    <property type="entry name" value="TBCC"/>
</dbReference>
<dbReference type="eggNOG" id="ENOG502T1DX">
    <property type="taxonomic scope" value="Eukaryota"/>
</dbReference>
<dbReference type="GO" id="GO:0005737">
    <property type="term" value="C:cytoplasm"/>
    <property type="evidence" value="ECO:0007669"/>
    <property type="project" value="TreeGrafter"/>
</dbReference>
<dbReference type="PANTHER" id="PTHR15139">
    <property type="entry name" value="TUBULIN FOLDING COFACTOR C"/>
    <property type="match status" value="1"/>
</dbReference>
<reference evidence="5" key="2">
    <citation type="journal article" date="2012" name="G3 (Bethesda)">
        <title>Pichia sorbitophila, an interspecies yeast hybrid reveals early steps of genome resolution following polyploidization.</title>
        <authorList>
            <person name="Leh Louis V."/>
            <person name="Despons L."/>
            <person name="Friedrich A."/>
            <person name="Martin T."/>
            <person name="Durrens P."/>
            <person name="Casaregola S."/>
            <person name="Neuveglise C."/>
            <person name="Fairhead C."/>
            <person name="Marck C."/>
            <person name="Cruz J.A."/>
            <person name="Straub M.L."/>
            <person name="Kugler V."/>
            <person name="Sacerdot C."/>
            <person name="Uzunov Z."/>
            <person name="Thierry A."/>
            <person name="Weiss S."/>
            <person name="Bleykasten C."/>
            <person name="De Montigny J."/>
            <person name="Jacques N."/>
            <person name="Jung P."/>
            <person name="Lemaire M."/>
            <person name="Mallet S."/>
            <person name="Morel G."/>
            <person name="Richard G.F."/>
            <person name="Sarkar A."/>
            <person name="Savel G."/>
            <person name="Schacherer J."/>
            <person name="Seret M.L."/>
            <person name="Talla E."/>
            <person name="Samson G."/>
            <person name="Jubin C."/>
            <person name="Poulain J."/>
            <person name="Vacherie B."/>
            <person name="Barbe V."/>
            <person name="Pelletier E."/>
            <person name="Sherman D.J."/>
            <person name="Westhof E."/>
            <person name="Weissenbach J."/>
            <person name="Baret P.V."/>
            <person name="Wincker P."/>
            <person name="Gaillardin C."/>
            <person name="Dujon B."/>
            <person name="Souciet J.L."/>
        </authorList>
    </citation>
    <scope>NUCLEOTIDE SEQUENCE [LARGE SCALE GENOMIC DNA]</scope>
    <source>
        <strain evidence="5">ATCC MYA-4447 / BCRC 22081 / CBS 7064 / NBRC 10061 / NRRL Y-12695</strain>
    </source>
</reference>
<dbReference type="GO" id="GO:0007021">
    <property type="term" value="P:tubulin complex assembly"/>
    <property type="evidence" value="ECO:0007669"/>
    <property type="project" value="TreeGrafter"/>
</dbReference>
<protein>
    <submittedName>
        <fullName evidence="4">Piso0_003890 protein</fullName>
    </submittedName>
</protein>
<dbReference type="InterPro" id="IPR012945">
    <property type="entry name" value="Tubulin-bd_cofactor_C_dom"/>
</dbReference>
<accession>G8Y6W6</accession>
<evidence type="ECO:0000259" key="2">
    <source>
        <dbReference type="Pfam" id="PF07986"/>
    </source>
</evidence>
<keyword evidence="5" id="KW-1185">Reference proteome</keyword>
<evidence type="ECO:0000256" key="1">
    <source>
        <dbReference type="SAM" id="MobiDB-lite"/>
    </source>
</evidence>